<proteinExistence type="inferred from homology"/>
<dbReference type="PANTHER" id="PTHR46229:SF4">
    <property type="entry name" value="ACID STRESS PROTEIN IBAG"/>
    <property type="match status" value="1"/>
</dbReference>
<protein>
    <submittedName>
        <fullName evidence="3">BolA-like protein</fullName>
    </submittedName>
</protein>
<dbReference type="Gene3D" id="3.30.300.90">
    <property type="entry name" value="BolA-like"/>
    <property type="match status" value="1"/>
</dbReference>
<comment type="similarity">
    <text evidence="1 2">Belongs to the BolA/IbaG family.</text>
</comment>
<organism evidence="3 4">
    <name type="scientific">Isoalcanivorax pacificus W11-5</name>
    <dbReference type="NCBI Taxonomy" id="391936"/>
    <lineage>
        <taxon>Bacteria</taxon>
        <taxon>Pseudomonadati</taxon>
        <taxon>Pseudomonadota</taxon>
        <taxon>Gammaproteobacteria</taxon>
        <taxon>Oceanospirillales</taxon>
        <taxon>Alcanivoracaceae</taxon>
        <taxon>Isoalcanivorax</taxon>
    </lineage>
</organism>
<dbReference type="EMBL" id="CP004387">
    <property type="protein sequence ID" value="AJD47340.1"/>
    <property type="molecule type" value="Genomic_DNA"/>
</dbReference>
<dbReference type="Pfam" id="PF01722">
    <property type="entry name" value="BolA"/>
    <property type="match status" value="1"/>
</dbReference>
<evidence type="ECO:0000256" key="2">
    <source>
        <dbReference type="RuleBase" id="RU003860"/>
    </source>
</evidence>
<dbReference type="InterPro" id="IPR050961">
    <property type="entry name" value="BolA/IbaG_stress_morph_reg"/>
</dbReference>
<dbReference type="PANTHER" id="PTHR46229">
    <property type="entry name" value="BOLA TRANSCRIPTION REGULATOR"/>
    <property type="match status" value="1"/>
</dbReference>
<sequence length="85" mass="9078">MMNPEQVQALLEAGIEGAQVSVQGGGSRFDIAVVAEAFDGLSRVRRQQLVYGCINASIADGTIHAVTIQTYTPAEWDKAQRMGLA</sequence>
<dbReference type="InterPro" id="IPR036065">
    <property type="entry name" value="BolA-like_sf"/>
</dbReference>
<gene>
    <name evidence="3" type="ORF">S7S_04590</name>
</gene>
<dbReference type="PIRSF" id="PIRSF003113">
    <property type="entry name" value="BolA"/>
    <property type="match status" value="1"/>
</dbReference>
<evidence type="ECO:0000256" key="1">
    <source>
        <dbReference type="ARBA" id="ARBA00005578"/>
    </source>
</evidence>
<name>A0A0B4XKX9_9GAMM</name>
<keyword evidence="4" id="KW-1185">Reference proteome</keyword>
<dbReference type="AlphaFoldDB" id="A0A0B4XKX9"/>
<evidence type="ECO:0000313" key="3">
    <source>
        <dbReference type="EMBL" id="AJD47340.1"/>
    </source>
</evidence>
<evidence type="ECO:0000313" key="4">
    <source>
        <dbReference type="Proteomes" id="UP000006764"/>
    </source>
</evidence>
<dbReference type="Proteomes" id="UP000006764">
    <property type="component" value="Chromosome"/>
</dbReference>
<dbReference type="SUPFAM" id="SSF82657">
    <property type="entry name" value="BolA-like"/>
    <property type="match status" value="1"/>
</dbReference>
<dbReference type="HOGENOM" id="CLU_109462_4_1_6"/>
<dbReference type="STRING" id="391936.S7S_04590"/>
<accession>A0A0B4XKX9</accession>
<dbReference type="KEGG" id="apac:S7S_04590"/>
<dbReference type="InterPro" id="IPR002634">
    <property type="entry name" value="BolA"/>
</dbReference>
<reference evidence="3 4" key="1">
    <citation type="journal article" date="2012" name="J. Bacteriol.">
        <title>Genome sequence of an alkane-degrading bacterium, Alcanivorax pacificus type strain W11-5, isolated from deep sea sediment.</title>
        <authorList>
            <person name="Lai Q."/>
            <person name="Shao Z."/>
        </authorList>
    </citation>
    <scope>NUCLEOTIDE SEQUENCE [LARGE SCALE GENOMIC DNA]</scope>
    <source>
        <strain evidence="3 4">W11-5</strain>
    </source>
</reference>